<organism evidence="2 3">
    <name type="scientific">Nonomuraea composti</name>
    <dbReference type="NCBI Taxonomy" id="2720023"/>
    <lineage>
        <taxon>Bacteria</taxon>
        <taxon>Bacillati</taxon>
        <taxon>Actinomycetota</taxon>
        <taxon>Actinomycetes</taxon>
        <taxon>Streptosporangiales</taxon>
        <taxon>Streptosporangiaceae</taxon>
        <taxon>Nonomuraea</taxon>
    </lineage>
</organism>
<protein>
    <submittedName>
        <fullName evidence="2">Abortive infection family protein</fullName>
    </submittedName>
</protein>
<proteinExistence type="predicted"/>
<comment type="caution">
    <text evidence="2">The sequence shown here is derived from an EMBL/GenBank/DDBJ whole genome shotgun (WGS) entry which is preliminary data.</text>
</comment>
<name>A0ABX1B5A3_9ACTN</name>
<dbReference type="RefSeq" id="WP_168010357.1">
    <property type="nucleotide sequence ID" value="NZ_JAATEP010000009.1"/>
</dbReference>
<gene>
    <name evidence="2" type="ORF">HCN51_15800</name>
</gene>
<feature type="domain" description="Abortive infection protein-like C-terminal" evidence="1">
    <location>
        <begin position="123"/>
        <end position="203"/>
    </location>
</feature>
<evidence type="ECO:0000259" key="1">
    <source>
        <dbReference type="Pfam" id="PF14355"/>
    </source>
</evidence>
<evidence type="ECO:0000313" key="2">
    <source>
        <dbReference type="EMBL" id="NJP90904.1"/>
    </source>
</evidence>
<reference evidence="2 3" key="1">
    <citation type="submission" date="2020-03" db="EMBL/GenBank/DDBJ databases">
        <title>WGS of actinomycetes isolated from Thailand.</title>
        <authorList>
            <person name="Thawai C."/>
        </authorList>
    </citation>
    <scope>NUCLEOTIDE SEQUENCE [LARGE SCALE GENOMIC DNA]</scope>
    <source>
        <strain evidence="2 3">FMUSA5-5</strain>
    </source>
</reference>
<accession>A0ABX1B5A3</accession>
<sequence>MDRSSTCRTLRVFETLLRRVNRESGDNPALSFDEVRDALVQDGYELRPDLRIRARHLGHLQLHLKDLSDPSGIQAELERIRRSVAEHPDDAIGAAKQLIEATAKIVLKERGESLSDHDDLADLVKRSQQSLLLHPRQSPSLSNPDAAGAVKRILGGLSSIALGVTELRNQYGSGHGRLSAPTGLSPRHARLAVNAASTWCEVMLETLADPSAPWRSASA</sequence>
<evidence type="ECO:0000313" key="3">
    <source>
        <dbReference type="Proteomes" id="UP000696294"/>
    </source>
</evidence>
<dbReference type="InterPro" id="IPR026001">
    <property type="entry name" value="Abi-like_C"/>
</dbReference>
<dbReference type="Proteomes" id="UP000696294">
    <property type="component" value="Unassembled WGS sequence"/>
</dbReference>
<dbReference type="Pfam" id="PF14355">
    <property type="entry name" value="Abi_C"/>
    <property type="match status" value="1"/>
</dbReference>
<keyword evidence="3" id="KW-1185">Reference proteome</keyword>
<dbReference type="EMBL" id="JAATEP010000009">
    <property type="protein sequence ID" value="NJP90904.1"/>
    <property type="molecule type" value="Genomic_DNA"/>
</dbReference>